<gene>
    <name evidence="2" type="ORF">KC19_3G119300</name>
</gene>
<keyword evidence="1" id="KW-0732">Signal</keyword>
<organism evidence="2 3">
    <name type="scientific">Ceratodon purpureus</name>
    <name type="common">Fire moss</name>
    <name type="synonym">Dicranum purpureum</name>
    <dbReference type="NCBI Taxonomy" id="3225"/>
    <lineage>
        <taxon>Eukaryota</taxon>
        <taxon>Viridiplantae</taxon>
        <taxon>Streptophyta</taxon>
        <taxon>Embryophyta</taxon>
        <taxon>Bryophyta</taxon>
        <taxon>Bryophytina</taxon>
        <taxon>Bryopsida</taxon>
        <taxon>Dicranidae</taxon>
        <taxon>Pseudoditrichales</taxon>
        <taxon>Ditrichaceae</taxon>
        <taxon>Ceratodon</taxon>
    </lineage>
</organism>
<dbReference type="AlphaFoldDB" id="A0A8T0IIT7"/>
<dbReference type="EMBL" id="CM026423">
    <property type="protein sequence ID" value="KAG0583222.1"/>
    <property type="molecule type" value="Genomic_DNA"/>
</dbReference>
<protein>
    <submittedName>
        <fullName evidence="2">Uncharacterized protein</fullName>
    </submittedName>
</protein>
<proteinExistence type="predicted"/>
<dbReference type="Proteomes" id="UP000822688">
    <property type="component" value="Chromosome 3"/>
</dbReference>
<accession>A0A8T0IIT7</accession>
<comment type="caution">
    <text evidence="2">The sequence shown here is derived from an EMBL/GenBank/DDBJ whole genome shotgun (WGS) entry which is preliminary data.</text>
</comment>
<reference evidence="2" key="1">
    <citation type="submission" date="2020-06" db="EMBL/GenBank/DDBJ databases">
        <title>WGS assembly of Ceratodon purpureus strain R40.</title>
        <authorList>
            <person name="Carey S.B."/>
            <person name="Jenkins J."/>
            <person name="Shu S."/>
            <person name="Lovell J.T."/>
            <person name="Sreedasyam A."/>
            <person name="Maumus F."/>
            <person name="Tiley G.P."/>
            <person name="Fernandez-Pozo N."/>
            <person name="Barry K."/>
            <person name="Chen C."/>
            <person name="Wang M."/>
            <person name="Lipzen A."/>
            <person name="Daum C."/>
            <person name="Saski C.A."/>
            <person name="Payton A.C."/>
            <person name="Mcbreen J.C."/>
            <person name="Conrad R.E."/>
            <person name="Kollar L.M."/>
            <person name="Olsson S."/>
            <person name="Huttunen S."/>
            <person name="Landis J.B."/>
            <person name="Wickett N.J."/>
            <person name="Johnson M.G."/>
            <person name="Rensing S.A."/>
            <person name="Grimwood J."/>
            <person name="Schmutz J."/>
            <person name="Mcdaniel S.F."/>
        </authorList>
    </citation>
    <scope>NUCLEOTIDE SEQUENCE</scope>
    <source>
        <strain evidence="2">R40</strain>
    </source>
</reference>
<keyword evidence="3" id="KW-1185">Reference proteome</keyword>
<evidence type="ECO:0000313" key="3">
    <source>
        <dbReference type="Proteomes" id="UP000822688"/>
    </source>
</evidence>
<feature type="chain" id="PRO_5035902222" evidence="1">
    <location>
        <begin position="16"/>
        <end position="51"/>
    </location>
</feature>
<evidence type="ECO:0000313" key="2">
    <source>
        <dbReference type="EMBL" id="KAG0583222.1"/>
    </source>
</evidence>
<feature type="signal peptide" evidence="1">
    <location>
        <begin position="1"/>
        <end position="15"/>
    </location>
</feature>
<evidence type="ECO:0000256" key="1">
    <source>
        <dbReference type="SAM" id="SignalP"/>
    </source>
</evidence>
<name>A0A8T0IIT7_CERPU</name>
<sequence length="51" mass="5937">MLCCWFSSLFVYVHVQVNLFVFSDLLPGERLFGLAFDHLGRGCDTWIKLLE</sequence>